<comment type="subunit">
    <text evidence="3 8">Heterotetramer of two alpha and two beta chains.</text>
</comment>
<dbReference type="SUPFAM" id="SSF56266">
    <property type="entry name" value="DmpA/ArgJ-like"/>
    <property type="match status" value="1"/>
</dbReference>
<dbReference type="EC" id="2.3.1.35" evidence="8"/>
<dbReference type="EC" id="2.3.1.1" evidence="8"/>
<evidence type="ECO:0000256" key="4">
    <source>
        <dbReference type="ARBA" id="ARBA00022490"/>
    </source>
</evidence>
<feature type="active site" description="Nucleophile" evidence="8">
    <location>
        <position position="179"/>
    </location>
</feature>
<dbReference type="GO" id="GO:0006526">
    <property type="term" value="P:L-arginine biosynthetic process"/>
    <property type="evidence" value="ECO:0007669"/>
    <property type="project" value="UniProtKB-UniRule"/>
</dbReference>
<feature type="site" description="Involved in the stabilization of negative charge on the oxyanion by the formation of the oxyanion hole" evidence="8">
    <location>
        <position position="110"/>
    </location>
</feature>
<dbReference type="InterPro" id="IPR016117">
    <property type="entry name" value="ArgJ-like_dom_sf"/>
</dbReference>
<dbReference type="Gene3D" id="3.10.20.340">
    <property type="entry name" value="ArgJ beta chain, C-terminal domain"/>
    <property type="match status" value="1"/>
</dbReference>
<dbReference type="GO" id="GO:0004042">
    <property type="term" value="F:L-glutamate N-acetyltransferase activity"/>
    <property type="evidence" value="ECO:0007669"/>
    <property type="project" value="UniProtKB-UniRule"/>
</dbReference>
<comment type="caution">
    <text evidence="9">The sequence shown here is derived from an EMBL/GenBank/DDBJ whole genome shotgun (WGS) entry which is preliminary data.</text>
</comment>
<keyword evidence="8" id="KW-0511">Multifunctional enzyme</keyword>
<feature type="chain" id="PRO_5027186014" description="Arginine biosynthesis bifunctional protein ArgJ alpha chain" evidence="8">
    <location>
        <begin position="1"/>
        <end position="178"/>
    </location>
</feature>
<feature type="binding site" evidence="8">
    <location>
        <position position="259"/>
    </location>
    <ligand>
        <name>substrate</name>
    </ligand>
</feature>
<feature type="binding site" evidence="8">
    <location>
        <position position="378"/>
    </location>
    <ligand>
        <name>substrate</name>
    </ligand>
</feature>
<dbReference type="Gene3D" id="3.60.70.12">
    <property type="entry name" value="L-amino peptidase D-ALA esterase/amidase"/>
    <property type="match status" value="1"/>
</dbReference>
<keyword evidence="5 8" id="KW-0808">Transferase</keyword>
<dbReference type="InterPro" id="IPR042195">
    <property type="entry name" value="ArgJ_beta_C"/>
</dbReference>
<keyword evidence="4 8" id="KW-0963">Cytoplasm</keyword>
<comment type="pathway">
    <text evidence="8">Amino-acid biosynthesis; L-arginine biosynthesis; L-ornithine and N-acetyl-L-glutamate from L-glutamate and N(2)-acetyl-L-ornithine (cyclic): step 1/1.</text>
</comment>
<dbReference type="InterPro" id="IPR002813">
    <property type="entry name" value="Arg_biosynth_ArgJ"/>
</dbReference>
<feature type="site" description="Involved in the stabilization of negative charge on the oxyanion by the formation of the oxyanion hole" evidence="8">
    <location>
        <position position="109"/>
    </location>
</feature>
<feature type="chain" id="PRO_5027186013" description="Arginine biosynthesis bifunctional protein ArgJ beta chain" evidence="8">
    <location>
        <begin position="179"/>
        <end position="383"/>
    </location>
</feature>
<keyword evidence="7 8" id="KW-0012">Acyltransferase</keyword>
<dbReference type="CDD" id="cd02152">
    <property type="entry name" value="OAT"/>
    <property type="match status" value="1"/>
</dbReference>
<organism evidence="9 10">
    <name type="scientific">Nocardioides flavescens</name>
    <dbReference type="NCBI Taxonomy" id="2691959"/>
    <lineage>
        <taxon>Bacteria</taxon>
        <taxon>Bacillati</taxon>
        <taxon>Actinomycetota</taxon>
        <taxon>Actinomycetes</taxon>
        <taxon>Propionibacteriales</taxon>
        <taxon>Nocardioidaceae</taxon>
        <taxon>Nocardioides</taxon>
    </lineage>
</organism>
<dbReference type="NCBIfam" id="TIGR00120">
    <property type="entry name" value="ArgJ"/>
    <property type="match status" value="1"/>
</dbReference>
<evidence type="ECO:0000313" key="9">
    <source>
        <dbReference type="EMBL" id="MXG90766.1"/>
    </source>
</evidence>
<evidence type="ECO:0000256" key="7">
    <source>
        <dbReference type="ARBA" id="ARBA00023315"/>
    </source>
</evidence>
<dbReference type="Pfam" id="PF01960">
    <property type="entry name" value="ArgJ"/>
    <property type="match status" value="1"/>
</dbReference>
<feature type="binding site" evidence="8">
    <location>
        <position position="168"/>
    </location>
    <ligand>
        <name>substrate</name>
    </ligand>
</feature>
<evidence type="ECO:0000256" key="1">
    <source>
        <dbReference type="ARBA" id="ARBA00004496"/>
    </source>
</evidence>
<evidence type="ECO:0000256" key="5">
    <source>
        <dbReference type="ARBA" id="ARBA00022679"/>
    </source>
</evidence>
<sequence length="383" mass="39249">MTVTTPQGFRAHGVAAGLKSSGGKDVALVVNDGPTYDSATVFTANRCKANPVLWSQQVVADGTVRAVVLNSGGANCYTGPEGFQTTHAVAEQVAGHLGIGAIDVVVCSTGLIGLANDRQALLDGVDAAHVGLSADGGQQAAEAIMTTDSVPKQAVVEGSGWSIGAMAKGAGMLAPQLATMLVVITTDAVVSAADLDQALRAATRVSFDRLDSDGCMSTNDTVTVMASGASGITPSLPDFTDALTQLCTDLAMQLLRDAEGSDHDIAITTLNAASEEDAVEVGRSIARSNLFKAAVFGKDPNWGRVLASVGTTQAAFDPADLDVAMNGVWVCKGSTPHADPGEVDLSGREVTVTVDLKAGTERATVWTNDLTHAYVHENSAYSS</sequence>
<comment type="pathway">
    <text evidence="8">Amino-acid biosynthesis; L-arginine biosynthesis; N(2)-acetyl-L-ornithine from L-glutamate: step 1/4.</text>
</comment>
<comment type="function">
    <text evidence="8">Catalyzes two activities which are involved in the cyclic version of arginine biosynthesis: the synthesis of N-acetylglutamate from glutamate and acetyl-CoA as the acetyl donor, and of ornithine by transacetylation between N(2)-acetylornithine and glutamate.</text>
</comment>
<keyword evidence="8" id="KW-0055">Arginine biosynthesis</keyword>
<feature type="site" description="Cleavage; by autolysis" evidence="8">
    <location>
        <begin position="178"/>
        <end position="179"/>
    </location>
</feature>
<evidence type="ECO:0000256" key="6">
    <source>
        <dbReference type="ARBA" id="ARBA00022813"/>
    </source>
</evidence>
<dbReference type="FunFam" id="3.10.20.340:FF:000003">
    <property type="entry name" value="Arginine biosynthesis bifunctional protein ArgJ"/>
    <property type="match status" value="1"/>
</dbReference>
<feature type="binding site" evidence="8">
    <location>
        <position position="146"/>
    </location>
    <ligand>
        <name>substrate</name>
    </ligand>
</feature>
<dbReference type="HAMAP" id="MF_01106">
    <property type="entry name" value="ArgJ"/>
    <property type="match status" value="1"/>
</dbReference>
<dbReference type="UniPathway" id="UPA00068">
    <property type="reaction ID" value="UER00106"/>
</dbReference>
<dbReference type="GO" id="GO:0004358">
    <property type="term" value="F:L-glutamate N-acetyltransferase activity, acting on acetyl-L-ornithine as donor"/>
    <property type="evidence" value="ECO:0007669"/>
    <property type="project" value="UniProtKB-UniRule"/>
</dbReference>
<comment type="catalytic activity">
    <reaction evidence="8">
        <text>L-glutamate + acetyl-CoA = N-acetyl-L-glutamate + CoA + H(+)</text>
        <dbReference type="Rhea" id="RHEA:24292"/>
        <dbReference type="ChEBI" id="CHEBI:15378"/>
        <dbReference type="ChEBI" id="CHEBI:29985"/>
        <dbReference type="ChEBI" id="CHEBI:44337"/>
        <dbReference type="ChEBI" id="CHEBI:57287"/>
        <dbReference type="ChEBI" id="CHEBI:57288"/>
        <dbReference type="EC" id="2.3.1.1"/>
    </reaction>
</comment>
<accession>A0A6L7EXZ2</accession>
<dbReference type="NCBIfam" id="NF003802">
    <property type="entry name" value="PRK05388.1"/>
    <property type="match status" value="1"/>
</dbReference>
<dbReference type="RefSeq" id="WP_160878678.1">
    <property type="nucleotide sequence ID" value="NZ_WUEK01000008.1"/>
</dbReference>
<keyword evidence="8" id="KW-0028">Amino-acid biosynthesis</keyword>
<evidence type="ECO:0000256" key="3">
    <source>
        <dbReference type="ARBA" id="ARBA00011475"/>
    </source>
</evidence>
<feature type="binding site" evidence="8">
    <location>
        <position position="383"/>
    </location>
    <ligand>
        <name>substrate</name>
    </ligand>
</feature>
<dbReference type="Proteomes" id="UP000473325">
    <property type="component" value="Unassembled WGS sequence"/>
</dbReference>
<dbReference type="EMBL" id="WUEK01000008">
    <property type="protein sequence ID" value="MXG90766.1"/>
    <property type="molecule type" value="Genomic_DNA"/>
</dbReference>
<comment type="similarity">
    <text evidence="2 8">Belongs to the ArgJ family.</text>
</comment>
<dbReference type="PANTHER" id="PTHR23100:SF0">
    <property type="entry name" value="ARGININE BIOSYNTHESIS BIFUNCTIONAL PROTEIN ARGJ, MITOCHONDRIAL"/>
    <property type="match status" value="1"/>
</dbReference>
<evidence type="ECO:0000256" key="2">
    <source>
        <dbReference type="ARBA" id="ARBA00006774"/>
    </source>
</evidence>
<comment type="subcellular location">
    <subcellularLocation>
        <location evidence="1 8">Cytoplasm</location>
    </subcellularLocation>
</comment>
<dbReference type="AlphaFoldDB" id="A0A6L7EXZ2"/>
<comment type="catalytic activity">
    <reaction evidence="8">
        <text>N(2)-acetyl-L-ornithine + L-glutamate = N-acetyl-L-glutamate + L-ornithine</text>
        <dbReference type="Rhea" id="RHEA:15349"/>
        <dbReference type="ChEBI" id="CHEBI:29985"/>
        <dbReference type="ChEBI" id="CHEBI:44337"/>
        <dbReference type="ChEBI" id="CHEBI:46911"/>
        <dbReference type="ChEBI" id="CHEBI:57805"/>
        <dbReference type="EC" id="2.3.1.35"/>
    </reaction>
</comment>
<dbReference type="GO" id="GO:0006592">
    <property type="term" value="P:ornithine biosynthetic process"/>
    <property type="evidence" value="ECO:0007669"/>
    <property type="project" value="TreeGrafter"/>
</dbReference>
<dbReference type="PANTHER" id="PTHR23100">
    <property type="entry name" value="ARGININE BIOSYNTHESIS BIFUNCTIONAL PROTEIN ARGJ"/>
    <property type="match status" value="1"/>
</dbReference>
<reference evidence="9 10" key="1">
    <citation type="submission" date="2019-12" db="EMBL/GenBank/DDBJ databases">
        <authorList>
            <person name="Kun Z."/>
        </authorList>
    </citation>
    <scope>NUCLEOTIDE SEQUENCE [LARGE SCALE GENOMIC DNA]</scope>
    <source>
        <strain evidence="9 10">YIM 123512</strain>
    </source>
</reference>
<feature type="binding site" evidence="8">
    <location>
        <position position="179"/>
    </location>
    <ligand>
        <name>substrate</name>
    </ligand>
</feature>
<keyword evidence="10" id="KW-1185">Reference proteome</keyword>
<name>A0A6L7EXZ2_9ACTN</name>
<protein>
    <recommendedName>
        <fullName evidence="8">Arginine biosynthesis bifunctional protein ArgJ</fullName>
    </recommendedName>
    <domain>
        <recommendedName>
            <fullName evidence="8">Glutamate N-acetyltransferase</fullName>
            <ecNumber evidence="8">2.3.1.35</ecNumber>
        </recommendedName>
        <alternativeName>
            <fullName evidence="8">Ornithine acetyltransferase</fullName>
            <shortName evidence="8">OATase</shortName>
        </alternativeName>
        <alternativeName>
            <fullName evidence="8">Ornithine transacetylase</fullName>
        </alternativeName>
    </domain>
    <domain>
        <recommendedName>
            <fullName evidence="8">Amino-acid acetyltransferase</fullName>
            <ecNumber evidence="8">2.3.1.1</ecNumber>
        </recommendedName>
        <alternativeName>
            <fullName evidence="8">N-acetylglutamate synthase</fullName>
            <shortName evidence="8">AGSase</shortName>
        </alternativeName>
    </domain>
    <component>
        <recommendedName>
            <fullName evidence="8">Arginine biosynthesis bifunctional protein ArgJ alpha chain</fullName>
        </recommendedName>
    </component>
    <component>
        <recommendedName>
            <fullName evidence="8">Arginine biosynthesis bifunctional protein ArgJ beta chain</fullName>
        </recommendedName>
    </component>
</protein>
<dbReference type="GO" id="GO:0005737">
    <property type="term" value="C:cytoplasm"/>
    <property type="evidence" value="ECO:0007669"/>
    <property type="project" value="UniProtKB-SubCell"/>
</dbReference>
<evidence type="ECO:0000313" key="10">
    <source>
        <dbReference type="Proteomes" id="UP000473325"/>
    </source>
</evidence>
<gene>
    <name evidence="8 9" type="primary">argJ</name>
    <name evidence="9" type="ORF">GRQ65_14550</name>
</gene>
<proteinExistence type="inferred from homology"/>
<evidence type="ECO:0000256" key="8">
    <source>
        <dbReference type="HAMAP-Rule" id="MF_01106"/>
    </source>
</evidence>
<keyword evidence="6 8" id="KW-0068">Autocatalytic cleavage</keyword>